<dbReference type="InterPro" id="IPR036505">
    <property type="entry name" value="Amidase/PGRP_sf"/>
</dbReference>
<accession>A0A6J4TXV9</accession>
<dbReference type="AlphaFoldDB" id="A0A6J4TXV9"/>
<evidence type="ECO:0008006" key="2">
    <source>
        <dbReference type="Google" id="ProtNLM"/>
    </source>
</evidence>
<name>A0A6J4TXV9_9BACT</name>
<dbReference type="GO" id="GO:0008745">
    <property type="term" value="F:N-acetylmuramoyl-L-alanine amidase activity"/>
    <property type="evidence" value="ECO:0007669"/>
    <property type="project" value="InterPro"/>
</dbReference>
<dbReference type="Gene3D" id="3.40.80.10">
    <property type="entry name" value="Peptidoglycan recognition protein-like"/>
    <property type="match status" value="1"/>
</dbReference>
<dbReference type="EMBL" id="CADCWE010000081">
    <property type="protein sequence ID" value="CAA9534668.1"/>
    <property type="molecule type" value="Genomic_DNA"/>
</dbReference>
<organism evidence="1">
    <name type="scientific">uncultured Thermomicrobiales bacterium</name>
    <dbReference type="NCBI Taxonomy" id="1645740"/>
    <lineage>
        <taxon>Bacteria</taxon>
        <taxon>Pseudomonadati</taxon>
        <taxon>Thermomicrobiota</taxon>
        <taxon>Thermomicrobia</taxon>
        <taxon>Thermomicrobiales</taxon>
        <taxon>environmental samples</taxon>
    </lineage>
</organism>
<dbReference type="GO" id="GO:0009253">
    <property type="term" value="P:peptidoglycan catabolic process"/>
    <property type="evidence" value="ECO:0007669"/>
    <property type="project" value="InterPro"/>
</dbReference>
<reference evidence="1" key="1">
    <citation type="submission" date="2020-02" db="EMBL/GenBank/DDBJ databases">
        <authorList>
            <person name="Meier V. D."/>
        </authorList>
    </citation>
    <scope>NUCLEOTIDE SEQUENCE</scope>
    <source>
        <strain evidence="1">AVDCRST_MAG73</strain>
    </source>
</reference>
<gene>
    <name evidence="1" type="ORF">AVDCRST_MAG73-1263</name>
</gene>
<sequence>MAIDETLLVVGVAPRIGRETFGAILREHRSPAGDEAEAGWDAVVAENVDPLFALAIFHQESQFGTDGICFTEGTFSPGNTRSSRTGIGDVFQTADLGNFVRYPSWAEGWRDLAFRLVDPAFVYHQERLQTIGPIIRRWAPASDPNTGTIGPNKPEEYIRRVIANMTEWQDILESDEAEDRATGDVVFGRVPHPPFEDHLIPDHATVAYDDLGQRNPVGTCVHRLDGPLVGTDGWLRSVPDGNKFACPDPDTAEAANWGGCRAMTDYVIGGAIDGDLDGAIWRWNDPTGAPHPGVSANRSPWANGKTNGLKENGRIFFDTCGQNAVNRDLVSIELSGWSNETWHGKPETPVSDAQFESLCQLVAYWHDQARVPWDVFPSHPTLGIVTQLQHREFTGVKDCPFPAVKNLTLQYRERVKQIMREAQTGTTGGAPHHDDPVDPQREVPIEPRTRFVKPSRPPEFDGSNKQIRDVLFHAARQTVEVAEPVLHCRKWADPSAPETRRPLTQGDTFEALYWINGVNVRGERRWWVSTTGTRIWVGGTVQKPS</sequence>
<evidence type="ECO:0000313" key="1">
    <source>
        <dbReference type="EMBL" id="CAA9534668.1"/>
    </source>
</evidence>
<protein>
    <recommendedName>
        <fullName evidence="2">N-acetylmuramoyl-L-alanine amidase domain-containing protein</fullName>
    </recommendedName>
</protein>
<proteinExistence type="predicted"/>